<dbReference type="PANTHER" id="PTHR30055">
    <property type="entry name" value="HTH-TYPE TRANSCRIPTIONAL REGULATOR RUTR"/>
    <property type="match status" value="1"/>
</dbReference>
<dbReference type="InterPro" id="IPR009057">
    <property type="entry name" value="Homeodomain-like_sf"/>
</dbReference>
<dbReference type="GO" id="GO:0000976">
    <property type="term" value="F:transcription cis-regulatory region binding"/>
    <property type="evidence" value="ECO:0007669"/>
    <property type="project" value="TreeGrafter"/>
</dbReference>
<dbReference type="Pfam" id="PF00440">
    <property type="entry name" value="TetR_N"/>
    <property type="match status" value="1"/>
</dbReference>
<dbReference type="Pfam" id="PF17920">
    <property type="entry name" value="TetR_C_16"/>
    <property type="match status" value="1"/>
</dbReference>
<dbReference type="SUPFAM" id="SSF46689">
    <property type="entry name" value="Homeodomain-like"/>
    <property type="match status" value="1"/>
</dbReference>
<dbReference type="InterPro" id="IPR041678">
    <property type="entry name" value="TetR_C_16"/>
</dbReference>
<gene>
    <name evidence="4" type="ORF">ATK74_0146</name>
</gene>
<protein>
    <submittedName>
        <fullName evidence="4">TetR family transcriptional regulator</fullName>
    </submittedName>
</protein>
<dbReference type="AlphaFoldDB" id="A0A2A9CNA4"/>
<dbReference type="GO" id="GO:0003700">
    <property type="term" value="F:DNA-binding transcription factor activity"/>
    <property type="evidence" value="ECO:0007669"/>
    <property type="project" value="TreeGrafter"/>
</dbReference>
<dbReference type="EMBL" id="PDJC01000001">
    <property type="protein sequence ID" value="PFG15626.1"/>
    <property type="molecule type" value="Genomic_DNA"/>
</dbReference>
<dbReference type="Proteomes" id="UP000226079">
    <property type="component" value="Unassembled WGS sequence"/>
</dbReference>
<dbReference type="SUPFAM" id="SSF48498">
    <property type="entry name" value="Tetracyclin repressor-like, C-terminal domain"/>
    <property type="match status" value="1"/>
</dbReference>
<comment type="caution">
    <text evidence="4">The sequence shown here is derived from an EMBL/GenBank/DDBJ whole genome shotgun (WGS) entry which is preliminary data.</text>
</comment>
<evidence type="ECO:0000256" key="1">
    <source>
        <dbReference type="ARBA" id="ARBA00023125"/>
    </source>
</evidence>
<sequence length="200" mass="22197">MPTNRPRGRRPGRTETRSEILAAALKLFSEVGYEKVSLRAIAREAEVDPALIHHYFDDKADLFEKAVLDLPLDDAEKLVAKILDGPADKTGVRMMTAFLDAWDVPGARDRFTAMLRAAVTKSGEHRPLSEFLAREVFVKVAEANGHADAKLRAQLAVTVILAFSLGRDVLQLPALMKARKPQLITALAVPMQHYLVDSWE</sequence>
<feature type="domain" description="HTH tetR-type" evidence="3">
    <location>
        <begin position="14"/>
        <end position="74"/>
    </location>
</feature>
<accession>A0A2A9CNA4</accession>
<keyword evidence="1 2" id="KW-0238">DNA-binding</keyword>
<dbReference type="PRINTS" id="PR00455">
    <property type="entry name" value="HTHTETR"/>
</dbReference>
<dbReference type="RefSeq" id="WP_098459241.1">
    <property type="nucleotide sequence ID" value="NZ_PDJC01000001.1"/>
</dbReference>
<evidence type="ECO:0000313" key="5">
    <source>
        <dbReference type="Proteomes" id="UP000226079"/>
    </source>
</evidence>
<organism evidence="4 5">
    <name type="scientific">Propionicimonas paludicola</name>
    <dbReference type="NCBI Taxonomy" id="185243"/>
    <lineage>
        <taxon>Bacteria</taxon>
        <taxon>Bacillati</taxon>
        <taxon>Actinomycetota</taxon>
        <taxon>Actinomycetes</taxon>
        <taxon>Propionibacteriales</taxon>
        <taxon>Nocardioidaceae</taxon>
        <taxon>Propionicimonas</taxon>
    </lineage>
</organism>
<dbReference type="PANTHER" id="PTHR30055:SF235">
    <property type="entry name" value="TRANSCRIPTIONAL REGULATORY PROTEIN"/>
    <property type="match status" value="1"/>
</dbReference>
<reference evidence="4 5" key="1">
    <citation type="submission" date="2017-10" db="EMBL/GenBank/DDBJ databases">
        <title>Sequencing the genomes of 1000 actinobacteria strains.</title>
        <authorList>
            <person name="Klenk H.-P."/>
        </authorList>
    </citation>
    <scope>NUCLEOTIDE SEQUENCE [LARGE SCALE GENOMIC DNA]</scope>
    <source>
        <strain evidence="4 5">DSM 15597</strain>
    </source>
</reference>
<dbReference type="Gene3D" id="1.10.10.60">
    <property type="entry name" value="Homeodomain-like"/>
    <property type="match status" value="1"/>
</dbReference>
<evidence type="ECO:0000259" key="3">
    <source>
        <dbReference type="PROSITE" id="PS50977"/>
    </source>
</evidence>
<dbReference type="InterPro" id="IPR001647">
    <property type="entry name" value="HTH_TetR"/>
</dbReference>
<dbReference type="InterPro" id="IPR050109">
    <property type="entry name" value="HTH-type_TetR-like_transc_reg"/>
</dbReference>
<name>A0A2A9CNA4_9ACTN</name>
<dbReference type="OrthoDB" id="3210235at2"/>
<dbReference type="PROSITE" id="PS50977">
    <property type="entry name" value="HTH_TETR_2"/>
    <property type="match status" value="1"/>
</dbReference>
<feature type="DNA-binding region" description="H-T-H motif" evidence="2">
    <location>
        <begin position="37"/>
        <end position="56"/>
    </location>
</feature>
<evidence type="ECO:0000256" key="2">
    <source>
        <dbReference type="PROSITE-ProRule" id="PRU00335"/>
    </source>
</evidence>
<dbReference type="InterPro" id="IPR036271">
    <property type="entry name" value="Tet_transcr_reg_TetR-rel_C_sf"/>
</dbReference>
<evidence type="ECO:0000313" key="4">
    <source>
        <dbReference type="EMBL" id="PFG15626.1"/>
    </source>
</evidence>
<proteinExistence type="predicted"/>
<keyword evidence="5" id="KW-1185">Reference proteome</keyword>
<dbReference type="Gene3D" id="1.10.357.10">
    <property type="entry name" value="Tetracycline Repressor, domain 2"/>
    <property type="match status" value="1"/>
</dbReference>